<gene>
    <name evidence="4" type="ORF">A2672_01030</name>
</gene>
<accession>A0A1G2QVA3</accession>
<feature type="domain" description="AMP-dependent synthetase/ligase" evidence="3">
    <location>
        <begin position="11"/>
        <end position="371"/>
    </location>
</feature>
<evidence type="ECO:0000256" key="1">
    <source>
        <dbReference type="ARBA" id="ARBA00006432"/>
    </source>
</evidence>
<dbReference type="InterPro" id="IPR000873">
    <property type="entry name" value="AMP-dep_synth/lig_dom"/>
</dbReference>
<name>A0A1G2QVA3_9BACT</name>
<sequence>MILHEHFSNLAAAHPSKEALLSYDEQGEQEESFTFAELKRSVERIAGWLNKDLGLRPGDVLALALPNSVELLIISWAAWASDIITLPLDTKRDTARQCAYKVQLAKAKVLIGREEMLSSLDSEELRKACKVVEVSDVQKLQDAAEEPSWQQGTSHAALILFTSGTTAEPKGAELTLQNLLVNAEGIKDWLKIEERDRFCVLLPLHHINSTTFCLAALLAGTSIAVPPSYSNSRFWQCLAKTKSTFTSIVPTICYDQLSRGKEFAQAKEELKLTRIQIGSAPVVAADAQKFMDQFGIPLYQGYGQTETALRVTGVPMGLPPEIYEQLVEENSIGKAMEWADVRILKKEGGFAAEGQEGEIAVKGPAVMKGYLENPEANEKAFKNGYFLTGDLGFYKTIAGARYFFLKGRIKEIIIKGGVNLSPAAIESRLKTMCQDIEQVYVMGMPDARYGEEVAAAVCFNKQENPSRQLALLKYKLSLPSKEFPLFERPKYLAVIEADQVPMTPTGKVQRSALKNILPSGAFEQVSLVAQNSAFAFFVLSADDKRHFKQALELFNFCWQPLTIDEQKFAAHVRNGTVIIAVDAADAVCGLVSFVRTLRTQEQLVRLTYRELTSDLSLQSNEPEGDKIVCVSVCSNTAQEQPLRKDITPPSPSREDMEAYLRSGNDMVYNFHQKPKAALPGAELIALLPQARPEDTLALGYAMLLRYPQIPETKEIEPDAASSCAVQLVEAAMRFAQQLGVSRVYAFSRPAGAYHYFMKKQ</sequence>
<proteinExistence type="inferred from homology"/>
<evidence type="ECO:0000259" key="3">
    <source>
        <dbReference type="Pfam" id="PF00501"/>
    </source>
</evidence>
<comment type="caution">
    <text evidence="4">The sequence shown here is derived from an EMBL/GenBank/DDBJ whole genome shotgun (WGS) entry which is preliminary data.</text>
</comment>
<protein>
    <recommendedName>
        <fullName evidence="3">AMP-dependent synthetase/ligase domain-containing protein</fullName>
    </recommendedName>
</protein>
<dbReference type="GO" id="GO:0006631">
    <property type="term" value="P:fatty acid metabolic process"/>
    <property type="evidence" value="ECO:0007669"/>
    <property type="project" value="TreeGrafter"/>
</dbReference>
<organism evidence="4 5">
    <name type="scientific">Candidatus Wildermuthbacteria bacterium RIFCSPHIGHO2_01_FULL_49_22b</name>
    <dbReference type="NCBI Taxonomy" id="1802448"/>
    <lineage>
        <taxon>Bacteria</taxon>
        <taxon>Candidatus Wildermuthiibacteriota</taxon>
    </lineage>
</organism>
<dbReference type="PANTHER" id="PTHR43201:SF5">
    <property type="entry name" value="MEDIUM-CHAIN ACYL-COA LIGASE ACSF2, MITOCHONDRIAL"/>
    <property type="match status" value="1"/>
</dbReference>
<dbReference type="PANTHER" id="PTHR43201">
    <property type="entry name" value="ACYL-COA SYNTHETASE"/>
    <property type="match status" value="1"/>
</dbReference>
<dbReference type="STRING" id="1802448.A2672_01030"/>
<keyword evidence="2" id="KW-0436">Ligase</keyword>
<dbReference type="Pfam" id="PF00501">
    <property type="entry name" value="AMP-binding"/>
    <property type="match status" value="1"/>
</dbReference>
<dbReference type="InterPro" id="IPR042099">
    <property type="entry name" value="ANL_N_sf"/>
</dbReference>
<evidence type="ECO:0000256" key="2">
    <source>
        <dbReference type="ARBA" id="ARBA00022598"/>
    </source>
</evidence>
<dbReference type="EMBL" id="MHTT01000033">
    <property type="protein sequence ID" value="OHA64544.1"/>
    <property type="molecule type" value="Genomic_DNA"/>
</dbReference>
<dbReference type="SUPFAM" id="SSF56801">
    <property type="entry name" value="Acetyl-CoA synthetase-like"/>
    <property type="match status" value="1"/>
</dbReference>
<dbReference type="Gene3D" id="3.40.630.30">
    <property type="match status" value="1"/>
</dbReference>
<evidence type="ECO:0000313" key="4">
    <source>
        <dbReference type="EMBL" id="OHA64544.1"/>
    </source>
</evidence>
<dbReference type="GO" id="GO:0031956">
    <property type="term" value="F:medium-chain fatty acid-CoA ligase activity"/>
    <property type="evidence" value="ECO:0007669"/>
    <property type="project" value="TreeGrafter"/>
</dbReference>
<dbReference type="Gene3D" id="3.40.50.12780">
    <property type="entry name" value="N-terminal domain of ligase-like"/>
    <property type="match status" value="1"/>
</dbReference>
<dbReference type="Proteomes" id="UP000178065">
    <property type="component" value="Unassembled WGS sequence"/>
</dbReference>
<dbReference type="InterPro" id="IPR045851">
    <property type="entry name" value="AMP-bd_C_sf"/>
</dbReference>
<comment type="similarity">
    <text evidence="1">Belongs to the ATP-dependent AMP-binding enzyme family.</text>
</comment>
<dbReference type="Gene3D" id="3.30.300.30">
    <property type="match status" value="1"/>
</dbReference>
<dbReference type="AlphaFoldDB" id="A0A1G2QVA3"/>
<reference evidence="4 5" key="1">
    <citation type="journal article" date="2016" name="Nat. Commun.">
        <title>Thousands of microbial genomes shed light on interconnected biogeochemical processes in an aquifer system.</title>
        <authorList>
            <person name="Anantharaman K."/>
            <person name="Brown C.T."/>
            <person name="Hug L.A."/>
            <person name="Sharon I."/>
            <person name="Castelle C.J."/>
            <person name="Probst A.J."/>
            <person name="Thomas B.C."/>
            <person name="Singh A."/>
            <person name="Wilkins M.J."/>
            <person name="Karaoz U."/>
            <person name="Brodie E.L."/>
            <person name="Williams K.H."/>
            <person name="Hubbard S.S."/>
            <person name="Banfield J.F."/>
        </authorList>
    </citation>
    <scope>NUCLEOTIDE SEQUENCE [LARGE SCALE GENOMIC DNA]</scope>
</reference>
<evidence type="ECO:0000313" key="5">
    <source>
        <dbReference type="Proteomes" id="UP000178065"/>
    </source>
</evidence>